<sequence length="186" mass="20191">MVTQNRINGVDVDRLVATVQAIQADPNLARFRFRAHTDWVSGGNAKTRIQGFYGAGQEDTSRAAPFTLEGDEPPVLLGSNRGPNAVEAVLHALASCLAVGFVYNAAARGIRVEALEFDLEGDLDLQGFLGLSDEVRPGYEGLTVRYRVKADAPREKVVELCDYVQKTSPVLDIIRNPVPVKVVLEG</sequence>
<dbReference type="EMBL" id="QXDL01000173">
    <property type="protein sequence ID" value="RIH81446.1"/>
    <property type="molecule type" value="Genomic_DNA"/>
</dbReference>
<dbReference type="Gene3D" id="3.30.300.20">
    <property type="match status" value="1"/>
</dbReference>
<keyword evidence="2" id="KW-1185">Reference proteome</keyword>
<evidence type="ECO:0000313" key="1">
    <source>
        <dbReference type="EMBL" id="RIH81446.1"/>
    </source>
</evidence>
<evidence type="ECO:0000313" key="2">
    <source>
        <dbReference type="Proteomes" id="UP000265715"/>
    </source>
</evidence>
<comment type="caution">
    <text evidence="1">The sequence shown here is derived from an EMBL/GenBank/DDBJ whole genome shotgun (WGS) entry which is preliminary data.</text>
</comment>
<dbReference type="InterPro" id="IPR015946">
    <property type="entry name" value="KH_dom-like_a/b"/>
</dbReference>
<reference evidence="1 2" key="1">
    <citation type="submission" date="2018-08" db="EMBL/GenBank/DDBJ databases">
        <title>Meiothermus terrae DSM 26712 genome sequencing project.</title>
        <authorList>
            <person name="Da Costa M.S."/>
            <person name="Albuquerque L."/>
            <person name="Raposo P."/>
            <person name="Froufe H.J.C."/>
            <person name="Barroso C.S."/>
            <person name="Egas C."/>
        </authorList>
    </citation>
    <scope>NUCLEOTIDE SEQUENCE [LARGE SCALE GENOMIC DNA]</scope>
    <source>
        <strain evidence="1 2">DSM 26712</strain>
    </source>
</reference>
<dbReference type="OrthoDB" id="1433018at2"/>
<dbReference type="AlphaFoldDB" id="A0A399ECC1"/>
<dbReference type="SUPFAM" id="SSF82784">
    <property type="entry name" value="OsmC-like"/>
    <property type="match status" value="1"/>
</dbReference>
<proteinExistence type="predicted"/>
<dbReference type="Proteomes" id="UP000265715">
    <property type="component" value="Unassembled WGS sequence"/>
</dbReference>
<dbReference type="InterPro" id="IPR052924">
    <property type="entry name" value="OsmC/Ohr_hydroprdx_reductase"/>
</dbReference>
<protein>
    <submittedName>
        <fullName evidence="1">OsmC-like protein</fullName>
    </submittedName>
</protein>
<accession>A0A399ECC1</accession>
<organism evidence="1 2">
    <name type="scientific">Calidithermus terrae</name>
    <dbReference type="NCBI Taxonomy" id="1408545"/>
    <lineage>
        <taxon>Bacteria</taxon>
        <taxon>Thermotogati</taxon>
        <taxon>Deinococcota</taxon>
        <taxon>Deinococci</taxon>
        <taxon>Thermales</taxon>
        <taxon>Thermaceae</taxon>
        <taxon>Calidithermus</taxon>
    </lineage>
</organism>
<gene>
    <name evidence="1" type="ORF">Mterra_03154</name>
</gene>
<dbReference type="PANTHER" id="PTHR35368:SF1">
    <property type="entry name" value="HYDROPEROXIDE REDUCTASE"/>
    <property type="match status" value="1"/>
</dbReference>
<dbReference type="Pfam" id="PF02566">
    <property type="entry name" value="OsmC"/>
    <property type="match status" value="1"/>
</dbReference>
<dbReference type="InterPro" id="IPR003718">
    <property type="entry name" value="OsmC/Ohr_fam"/>
</dbReference>
<dbReference type="RefSeq" id="WP_119316093.1">
    <property type="nucleotide sequence ID" value="NZ_QXDL01000173.1"/>
</dbReference>
<dbReference type="PANTHER" id="PTHR35368">
    <property type="entry name" value="HYDROPEROXIDE REDUCTASE"/>
    <property type="match status" value="1"/>
</dbReference>
<name>A0A399ECC1_9DEIN</name>
<dbReference type="InterPro" id="IPR036102">
    <property type="entry name" value="OsmC/Ohrsf"/>
</dbReference>